<evidence type="ECO:0000256" key="3">
    <source>
        <dbReference type="SAM" id="MobiDB-lite"/>
    </source>
</evidence>
<accession>A0ABQ7H1G2</accession>
<dbReference type="Pfam" id="PF00574">
    <property type="entry name" value="CLP_protease"/>
    <property type="match status" value="1"/>
</dbReference>
<protein>
    <recommendedName>
        <fullName evidence="2">ATP-dependent Clp protease proteolytic subunit</fullName>
    </recommendedName>
</protein>
<dbReference type="GO" id="GO:0008233">
    <property type="term" value="F:peptidase activity"/>
    <property type="evidence" value="ECO:0007669"/>
    <property type="project" value="UniProtKB-KW"/>
</dbReference>
<feature type="region of interest" description="Disordered" evidence="3">
    <location>
        <begin position="1"/>
        <end position="48"/>
    </location>
</feature>
<dbReference type="Proteomes" id="UP000815325">
    <property type="component" value="Unassembled WGS sequence"/>
</dbReference>
<dbReference type="SUPFAM" id="SSF52096">
    <property type="entry name" value="ClpP/crotonase"/>
    <property type="match status" value="1"/>
</dbReference>
<evidence type="ECO:0000313" key="5">
    <source>
        <dbReference type="Proteomes" id="UP000815325"/>
    </source>
</evidence>
<dbReference type="PANTHER" id="PTHR10381">
    <property type="entry name" value="ATP-DEPENDENT CLP PROTEASE PROTEOLYTIC SUBUNIT"/>
    <property type="match status" value="1"/>
</dbReference>
<dbReference type="InterPro" id="IPR029045">
    <property type="entry name" value="ClpP/crotonase-like_dom_sf"/>
</dbReference>
<reference evidence="4" key="1">
    <citation type="submission" date="2017-08" db="EMBL/GenBank/DDBJ databases">
        <authorList>
            <person name="Polle J.E."/>
            <person name="Barry K."/>
            <person name="Cushman J."/>
            <person name="Schmutz J."/>
            <person name="Tran D."/>
            <person name="Hathwaick L.T."/>
            <person name="Yim W.C."/>
            <person name="Jenkins J."/>
            <person name="Mckie-Krisberg Z.M."/>
            <person name="Prochnik S."/>
            <person name="Lindquist E."/>
            <person name="Dockter R.B."/>
            <person name="Adam C."/>
            <person name="Molina H."/>
            <person name="Bunkerborg J."/>
            <person name="Jin E."/>
            <person name="Buchheim M."/>
            <person name="Magnuson J."/>
        </authorList>
    </citation>
    <scope>NUCLEOTIDE SEQUENCE</scope>
    <source>
        <strain evidence="4">CCAP 19/18</strain>
    </source>
</reference>
<organism evidence="4 5">
    <name type="scientific">Dunaliella salina</name>
    <name type="common">Green alga</name>
    <name type="synonym">Protococcus salinus</name>
    <dbReference type="NCBI Taxonomy" id="3046"/>
    <lineage>
        <taxon>Eukaryota</taxon>
        <taxon>Viridiplantae</taxon>
        <taxon>Chlorophyta</taxon>
        <taxon>core chlorophytes</taxon>
        <taxon>Chlorophyceae</taxon>
        <taxon>CS clade</taxon>
        <taxon>Chlamydomonadales</taxon>
        <taxon>Dunaliellaceae</taxon>
        <taxon>Dunaliella</taxon>
    </lineage>
</organism>
<dbReference type="GO" id="GO:0006508">
    <property type="term" value="P:proteolysis"/>
    <property type="evidence" value="ECO:0007669"/>
    <property type="project" value="UniProtKB-KW"/>
</dbReference>
<keyword evidence="4" id="KW-0645">Protease</keyword>
<comment type="similarity">
    <text evidence="1 2">Belongs to the peptidase S14 family.</text>
</comment>
<gene>
    <name evidence="4" type="ORF">DUNSADRAFT_15796</name>
</gene>
<dbReference type="PANTHER" id="PTHR10381:SF11">
    <property type="entry name" value="ATP-DEPENDENT CLP PROTEASE PROTEOLYTIC SUBUNIT, MITOCHONDRIAL"/>
    <property type="match status" value="1"/>
</dbReference>
<evidence type="ECO:0000256" key="2">
    <source>
        <dbReference type="RuleBase" id="RU003567"/>
    </source>
</evidence>
<dbReference type="InterPro" id="IPR001907">
    <property type="entry name" value="ClpP"/>
</dbReference>
<sequence length="301" mass="32730">MLGKSPQLTHGRLSAPSVPSSSCNPRLVLPHHTLPSSSSTASSPLSQAALCPTPAGGSRLILPDQRRLDVSTAGIRRSPVITPDVTVGKGEEETSIDLFNYLLRQRIIFLAGYVNDKMATQIVGSLLALEALDEEEDIRIYINSPGGQPYSVFGVLDAIQSIKPDVQTLGLGACYSYASLILAAGTKGKRFAMKNTRIMMTQPMGGSQGDIYQIRKTVEELNAIYQLSARYYMAYTGMDQDRVEMNTNRDFFMTPEDAVLEGIIDGVLRGKGDNTVPPSMVRRLKDSGLVDDLTPGFLQIE</sequence>
<dbReference type="EMBL" id="MU069505">
    <property type="protein sequence ID" value="KAF5840701.1"/>
    <property type="molecule type" value="Genomic_DNA"/>
</dbReference>
<feature type="compositionally biased region" description="Low complexity" evidence="3">
    <location>
        <begin position="30"/>
        <end position="48"/>
    </location>
</feature>
<dbReference type="Gene3D" id="3.90.226.10">
    <property type="entry name" value="2-enoyl-CoA Hydratase, Chain A, domain 1"/>
    <property type="match status" value="1"/>
</dbReference>
<evidence type="ECO:0000313" key="4">
    <source>
        <dbReference type="EMBL" id="KAF5840701.1"/>
    </source>
</evidence>
<keyword evidence="5" id="KW-1185">Reference proteome</keyword>
<keyword evidence="4" id="KW-0378">Hydrolase</keyword>
<dbReference type="PRINTS" id="PR00127">
    <property type="entry name" value="CLPPROTEASEP"/>
</dbReference>
<dbReference type="InterPro" id="IPR023562">
    <property type="entry name" value="ClpP/TepA"/>
</dbReference>
<proteinExistence type="inferred from homology"/>
<name>A0ABQ7H1G2_DUNSA</name>
<comment type="caution">
    <text evidence="4">The sequence shown here is derived from an EMBL/GenBank/DDBJ whole genome shotgun (WGS) entry which is preliminary data.</text>
</comment>
<dbReference type="CDD" id="cd07017">
    <property type="entry name" value="S14_ClpP_2"/>
    <property type="match status" value="1"/>
</dbReference>
<evidence type="ECO:0000256" key="1">
    <source>
        <dbReference type="ARBA" id="ARBA00007039"/>
    </source>
</evidence>